<dbReference type="Proteomes" id="UP000321532">
    <property type="component" value="Unassembled WGS sequence"/>
</dbReference>
<dbReference type="PANTHER" id="PTHR34220:SF7">
    <property type="entry name" value="SENSOR HISTIDINE KINASE YPDA"/>
    <property type="match status" value="1"/>
</dbReference>
<feature type="transmembrane region" description="Helical" evidence="1">
    <location>
        <begin position="83"/>
        <end position="100"/>
    </location>
</feature>
<evidence type="ECO:0000313" key="3">
    <source>
        <dbReference type="EMBL" id="GEO06374.1"/>
    </source>
</evidence>
<dbReference type="InterPro" id="IPR050640">
    <property type="entry name" value="Bact_2-comp_sensor_kinase"/>
</dbReference>
<keyword evidence="1" id="KW-0812">Transmembrane</keyword>
<dbReference type="RefSeq" id="WP_146902263.1">
    <property type="nucleotide sequence ID" value="NZ_BJYS01000035.1"/>
</dbReference>
<keyword evidence="4" id="KW-1185">Reference proteome</keyword>
<dbReference type="EMBL" id="BJYS01000035">
    <property type="protein sequence ID" value="GEO06374.1"/>
    <property type="molecule type" value="Genomic_DNA"/>
</dbReference>
<dbReference type="OrthoDB" id="9792992at2"/>
<organism evidence="3 4">
    <name type="scientific">Adhaeribacter aerolatus</name>
    <dbReference type="NCBI Taxonomy" id="670289"/>
    <lineage>
        <taxon>Bacteria</taxon>
        <taxon>Pseudomonadati</taxon>
        <taxon>Bacteroidota</taxon>
        <taxon>Cytophagia</taxon>
        <taxon>Cytophagales</taxon>
        <taxon>Hymenobacteraceae</taxon>
        <taxon>Adhaeribacter</taxon>
    </lineage>
</organism>
<comment type="caution">
    <text evidence="3">The sequence shown here is derived from an EMBL/GenBank/DDBJ whole genome shotgun (WGS) entry which is preliminary data.</text>
</comment>
<evidence type="ECO:0000259" key="2">
    <source>
        <dbReference type="Pfam" id="PF06580"/>
    </source>
</evidence>
<keyword evidence="1" id="KW-0472">Membrane</keyword>
<dbReference type="Pfam" id="PF06580">
    <property type="entry name" value="His_kinase"/>
    <property type="match status" value="1"/>
</dbReference>
<feature type="transmembrane region" description="Helical" evidence="1">
    <location>
        <begin position="20"/>
        <end position="38"/>
    </location>
</feature>
<feature type="domain" description="Signal transduction histidine kinase internal region" evidence="2">
    <location>
        <begin position="185"/>
        <end position="261"/>
    </location>
</feature>
<gene>
    <name evidence="3" type="ORF">AAE02nite_40380</name>
</gene>
<feature type="transmembrane region" description="Helical" evidence="1">
    <location>
        <begin position="58"/>
        <end position="78"/>
    </location>
</feature>
<protein>
    <recommendedName>
        <fullName evidence="2">Signal transduction histidine kinase internal region domain-containing protein</fullName>
    </recommendedName>
</protein>
<evidence type="ECO:0000256" key="1">
    <source>
        <dbReference type="SAM" id="Phobius"/>
    </source>
</evidence>
<dbReference type="GO" id="GO:0016020">
    <property type="term" value="C:membrane"/>
    <property type="evidence" value="ECO:0007669"/>
    <property type="project" value="InterPro"/>
</dbReference>
<feature type="transmembrane region" description="Helical" evidence="1">
    <location>
        <begin position="142"/>
        <end position="161"/>
    </location>
</feature>
<evidence type="ECO:0000313" key="4">
    <source>
        <dbReference type="Proteomes" id="UP000321532"/>
    </source>
</evidence>
<proteinExistence type="predicted"/>
<dbReference type="InterPro" id="IPR010559">
    <property type="entry name" value="Sig_transdc_His_kin_internal"/>
</dbReference>
<name>A0A512B347_9BACT</name>
<reference evidence="3 4" key="1">
    <citation type="submission" date="2019-07" db="EMBL/GenBank/DDBJ databases">
        <title>Whole genome shotgun sequence of Adhaeribacter aerolatus NBRC 106133.</title>
        <authorList>
            <person name="Hosoyama A."/>
            <person name="Uohara A."/>
            <person name="Ohji S."/>
            <person name="Ichikawa N."/>
        </authorList>
    </citation>
    <scope>NUCLEOTIDE SEQUENCE [LARGE SCALE GENOMIC DNA]</scope>
    <source>
        <strain evidence="3 4">NBRC 106133</strain>
    </source>
</reference>
<sequence length="371" mass="43019">MRLSLDTLLQQRQSKLGWRIASHVLFWLIFFGSIWYFNSISFNPYRHTPLAYMSPLRGTLSIILIYYPLVYLVGLKLISKKKWLAALAAGLGLLILFTILDYAGEMLILNLCQECREAVIKTQENYYGYLQRGWLPVVSSRVVSLGVLFGLIVYIMPAIALKAGLEYHRQYIQNLKLNRDNIQLELNFLKAQLNPHFLFNTLNNLYGLIMHGRNEQSAETVARLSDFMRYTLYDSAEEKIALDKEIGLIKNYLELEKLRLNHTPVNFEYITDNNKYFIPPLLFMPVIENAFKYNLDAPQSSEILIKLAVQDQILHFCSRNTFEPRQKKNKTGGIGLVNLQKRLAIYYPGKHTYQAQIEGTEYITRLTINLT</sequence>
<dbReference type="GO" id="GO:0000155">
    <property type="term" value="F:phosphorelay sensor kinase activity"/>
    <property type="evidence" value="ECO:0007669"/>
    <property type="project" value="InterPro"/>
</dbReference>
<keyword evidence="1" id="KW-1133">Transmembrane helix</keyword>
<accession>A0A512B347</accession>
<dbReference type="AlphaFoldDB" id="A0A512B347"/>
<dbReference type="PANTHER" id="PTHR34220">
    <property type="entry name" value="SENSOR HISTIDINE KINASE YPDA"/>
    <property type="match status" value="1"/>
</dbReference>